<dbReference type="InterPro" id="IPR007312">
    <property type="entry name" value="Phosphoesterase"/>
</dbReference>
<evidence type="ECO:0000313" key="3">
    <source>
        <dbReference type="EMBL" id="KAF9736532.1"/>
    </source>
</evidence>
<accession>A0A9P6GIV0</accession>
<dbReference type="Proteomes" id="UP000756921">
    <property type="component" value="Unassembled WGS sequence"/>
</dbReference>
<gene>
    <name evidence="3" type="ORF">PMIN01_04311</name>
</gene>
<reference evidence="3" key="1">
    <citation type="journal article" date="2020" name="Mol. Plant Microbe Interact.">
        <title>Genome Sequence of the Biocontrol Agent Coniothyrium minitans strain Conio (IMI 134523).</title>
        <authorList>
            <person name="Patel D."/>
            <person name="Shittu T.A."/>
            <person name="Baroncelli R."/>
            <person name="Muthumeenakshi S."/>
            <person name="Osborne T.H."/>
            <person name="Janganan T.K."/>
            <person name="Sreenivasaprasad S."/>
        </authorList>
    </citation>
    <scope>NUCLEOTIDE SEQUENCE</scope>
    <source>
        <strain evidence="3">Conio</strain>
    </source>
</reference>
<proteinExistence type="predicted"/>
<organism evidence="3 4">
    <name type="scientific">Paraphaeosphaeria minitans</name>
    <dbReference type="NCBI Taxonomy" id="565426"/>
    <lineage>
        <taxon>Eukaryota</taxon>
        <taxon>Fungi</taxon>
        <taxon>Dikarya</taxon>
        <taxon>Ascomycota</taxon>
        <taxon>Pezizomycotina</taxon>
        <taxon>Dothideomycetes</taxon>
        <taxon>Pleosporomycetidae</taxon>
        <taxon>Pleosporales</taxon>
        <taxon>Massarineae</taxon>
        <taxon>Didymosphaeriaceae</taxon>
        <taxon>Paraphaeosphaeria</taxon>
    </lineage>
</organism>
<dbReference type="GO" id="GO:0016788">
    <property type="term" value="F:hydrolase activity, acting on ester bonds"/>
    <property type="evidence" value="ECO:0007669"/>
    <property type="project" value="InterPro"/>
</dbReference>
<feature type="chain" id="PRO_5040392498" evidence="2">
    <location>
        <begin position="18"/>
        <end position="278"/>
    </location>
</feature>
<name>A0A9P6GIV0_9PLEO</name>
<dbReference type="AlphaFoldDB" id="A0A9P6GIV0"/>
<comment type="caution">
    <text evidence="3">The sequence shown here is derived from an EMBL/GenBank/DDBJ whole genome shotgun (WGS) entry which is preliminary data.</text>
</comment>
<dbReference type="PANTHER" id="PTHR31956">
    <property type="entry name" value="NON-SPECIFIC PHOSPHOLIPASE C4-RELATED"/>
    <property type="match status" value="1"/>
</dbReference>
<keyword evidence="1" id="KW-0378">Hydrolase</keyword>
<keyword evidence="2" id="KW-0732">Signal</keyword>
<dbReference type="Pfam" id="PF04185">
    <property type="entry name" value="Phosphoesterase"/>
    <property type="match status" value="1"/>
</dbReference>
<dbReference type="OrthoDB" id="5135119at2759"/>
<dbReference type="EMBL" id="WJXW01000004">
    <property type="protein sequence ID" value="KAF9736532.1"/>
    <property type="molecule type" value="Genomic_DNA"/>
</dbReference>
<evidence type="ECO:0000256" key="2">
    <source>
        <dbReference type="SAM" id="SignalP"/>
    </source>
</evidence>
<dbReference type="PANTHER" id="PTHR31956:SF8">
    <property type="entry name" value="ACID PHOSPHATASE PHOA (AFU_ORTHOLOGUE AFUA_1G03570)"/>
    <property type="match status" value="1"/>
</dbReference>
<keyword evidence="4" id="KW-1185">Reference proteome</keyword>
<feature type="signal peptide" evidence="2">
    <location>
        <begin position="1"/>
        <end position="17"/>
    </location>
</feature>
<dbReference type="GO" id="GO:0009395">
    <property type="term" value="P:phospholipid catabolic process"/>
    <property type="evidence" value="ECO:0007669"/>
    <property type="project" value="TreeGrafter"/>
</dbReference>
<evidence type="ECO:0000256" key="1">
    <source>
        <dbReference type="ARBA" id="ARBA00022801"/>
    </source>
</evidence>
<sequence>MPVKRFSLLATATLARAAPHAPDAITTCRYADAAATALTESPTSDVGGKAFDRILQIYYETTSYENAAVDPNCRALINQGILLSKKEYGVGTPTQPNYIAPASGDTFGLNSDSSILVDQNSNYNEGLPYFGFQGFRYENPIEGNYERKHNLLARFESIRLDPHRASRVKNLTLFYEDLKSKVFPQWDFLKPNLSNDGHDIDISVSCAWARGFIEPLLRDPYFNNNALIYLTWQANGQDPSARNHVAGILLGDAVPPEYVGTVDDSYYNHYSELSTGGS</sequence>
<protein>
    <submittedName>
        <fullName evidence="3">Acid phosphatase</fullName>
    </submittedName>
</protein>
<evidence type="ECO:0000313" key="4">
    <source>
        <dbReference type="Proteomes" id="UP000756921"/>
    </source>
</evidence>